<evidence type="ECO:0000256" key="1">
    <source>
        <dbReference type="SAM" id="MobiDB-lite"/>
    </source>
</evidence>
<sequence length="260" mass="28114">MGRIVRMGGQEVAESDWGEGDSVMREGGCVIIMQSRCPSQNTGNSKIAAADSPKMISISMRALPHRSRNKVEKCRNARASESDGEQVDLPSVDLVHVVNTQSRGRAANAKVSMAAPVGDEEIASRYEGGNCLPLFRRGNKGTKNASTTQVRYPTGTKGIAQVQNRPHDNSTSRAPSIKVPRHDGMGGCTRETLMNSKVSTEVVLTFTPNLIPERCESSEPKPGIGNESRKTVSRPNTETPKSSRIDQNKNLSDAVTPLQK</sequence>
<name>A0A9P8WF24_9HYPO</name>
<dbReference type="EMBL" id="JAGPYM010000004">
    <property type="protein sequence ID" value="KAH6895934.1"/>
    <property type="molecule type" value="Genomic_DNA"/>
</dbReference>
<evidence type="ECO:0000313" key="2">
    <source>
        <dbReference type="EMBL" id="KAH6895934.1"/>
    </source>
</evidence>
<dbReference type="Proteomes" id="UP000777438">
    <property type="component" value="Unassembled WGS sequence"/>
</dbReference>
<evidence type="ECO:0000313" key="3">
    <source>
        <dbReference type="Proteomes" id="UP000777438"/>
    </source>
</evidence>
<gene>
    <name evidence="2" type="ORF">B0T10DRAFT_456179</name>
</gene>
<feature type="region of interest" description="Disordered" evidence="1">
    <location>
        <begin position="157"/>
        <end position="183"/>
    </location>
</feature>
<protein>
    <submittedName>
        <fullName evidence="2">Uncharacterized protein</fullName>
    </submittedName>
</protein>
<comment type="caution">
    <text evidence="2">The sequence shown here is derived from an EMBL/GenBank/DDBJ whole genome shotgun (WGS) entry which is preliminary data.</text>
</comment>
<reference evidence="2 3" key="1">
    <citation type="journal article" date="2021" name="Nat. Commun.">
        <title>Genetic determinants of endophytism in the Arabidopsis root mycobiome.</title>
        <authorList>
            <person name="Mesny F."/>
            <person name="Miyauchi S."/>
            <person name="Thiergart T."/>
            <person name="Pickel B."/>
            <person name="Atanasova L."/>
            <person name="Karlsson M."/>
            <person name="Huettel B."/>
            <person name="Barry K.W."/>
            <person name="Haridas S."/>
            <person name="Chen C."/>
            <person name="Bauer D."/>
            <person name="Andreopoulos W."/>
            <person name="Pangilinan J."/>
            <person name="LaButti K."/>
            <person name="Riley R."/>
            <person name="Lipzen A."/>
            <person name="Clum A."/>
            <person name="Drula E."/>
            <person name="Henrissat B."/>
            <person name="Kohler A."/>
            <person name="Grigoriev I.V."/>
            <person name="Martin F.M."/>
            <person name="Hacquard S."/>
        </authorList>
    </citation>
    <scope>NUCLEOTIDE SEQUENCE [LARGE SCALE GENOMIC DNA]</scope>
    <source>
        <strain evidence="2 3">MPI-CAGE-CH-0241</strain>
    </source>
</reference>
<proteinExistence type="predicted"/>
<feature type="compositionally biased region" description="Polar residues" evidence="1">
    <location>
        <begin position="248"/>
        <end position="260"/>
    </location>
</feature>
<accession>A0A9P8WF24</accession>
<keyword evidence="3" id="KW-1185">Reference proteome</keyword>
<feature type="region of interest" description="Disordered" evidence="1">
    <location>
        <begin position="209"/>
        <end position="260"/>
    </location>
</feature>
<dbReference type="AlphaFoldDB" id="A0A9P8WF24"/>
<organism evidence="2 3">
    <name type="scientific">Thelonectria olida</name>
    <dbReference type="NCBI Taxonomy" id="1576542"/>
    <lineage>
        <taxon>Eukaryota</taxon>
        <taxon>Fungi</taxon>
        <taxon>Dikarya</taxon>
        <taxon>Ascomycota</taxon>
        <taxon>Pezizomycotina</taxon>
        <taxon>Sordariomycetes</taxon>
        <taxon>Hypocreomycetidae</taxon>
        <taxon>Hypocreales</taxon>
        <taxon>Nectriaceae</taxon>
        <taxon>Thelonectria</taxon>
    </lineage>
</organism>